<sequence>MILETIIASGVVYNSTDSMQPNGKHTADLEGLYPTKYLNELIFRGISPHVLHLKQGTPIMLLRNMNQKERLCNGTRLIVSQLLPTIIEATIMTGTYIG</sequence>
<evidence type="ECO:0000259" key="1">
    <source>
        <dbReference type="Pfam" id="PF21530"/>
    </source>
</evidence>
<comment type="caution">
    <text evidence="2">The sequence shown here is derived from an EMBL/GenBank/DDBJ whole genome shotgun (WGS) entry which is preliminary data.</text>
</comment>
<keyword evidence="3" id="KW-1185">Reference proteome</keyword>
<organism evidence="2 3">
    <name type="scientific">Lactuca sativa</name>
    <name type="common">Garden lettuce</name>
    <dbReference type="NCBI Taxonomy" id="4236"/>
    <lineage>
        <taxon>Eukaryota</taxon>
        <taxon>Viridiplantae</taxon>
        <taxon>Streptophyta</taxon>
        <taxon>Embryophyta</taxon>
        <taxon>Tracheophyta</taxon>
        <taxon>Spermatophyta</taxon>
        <taxon>Magnoliopsida</taxon>
        <taxon>eudicotyledons</taxon>
        <taxon>Gunneridae</taxon>
        <taxon>Pentapetalae</taxon>
        <taxon>asterids</taxon>
        <taxon>campanulids</taxon>
        <taxon>Asterales</taxon>
        <taxon>Asteraceae</taxon>
        <taxon>Cichorioideae</taxon>
        <taxon>Cichorieae</taxon>
        <taxon>Lactucinae</taxon>
        <taxon>Lactuca</taxon>
    </lineage>
</organism>
<name>A0A9R1WPS5_LACSA</name>
<protein>
    <recommendedName>
        <fullName evidence="1">DNA helicase Pif1-like 2B domain-containing protein</fullName>
    </recommendedName>
</protein>
<dbReference type="Pfam" id="PF21530">
    <property type="entry name" value="Pif1_2B_dom"/>
    <property type="match status" value="1"/>
</dbReference>
<gene>
    <name evidence="2" type="ORF">LSAT_V11C100043980</name>
</gene>
<accession>A0A9R1WPS5</accession>
<feature type="domain" description="DNA helicase Pif1-like 2B" evidence="1">
    <location>
        <begin position="37"/>
        <end position="82"/>
    </location>
</feature>
<dbReference type="EMBL" id="NBSK02000001">
    <property type="protein sequence ID" value="KAJ0226406.1"/>
    <property type="molecule type" value="Genomic_DNA"/>
</dbReference>
<dbReference type="InterPro" id="IPR049163">
    <property type="entry name" value="Pif1-like_2B_dom"/>
</dbReference>
<dbReference type="PANTHER" id="PTHR10492:SF96">
    <property type="entry name" value="ATP-DEPENDENT DNA HELICASE"/>
    <property type="match status" value="1"/>
</dbReference>
<dbReference type="PANTHER" id="PTHR10492">
    <property type="match status" value="1"/>
</dbReference>
<proteinExistence type="predicted"/>
<evidence type="ECO:0000313" key="2">
    <source>
        <dbReference type="EMBL" id="KAJ0226406.1"/>
    </source>
</evidence>
<dbReference type="AlphaFoldDB" id="A0A9R1WPS5"/>
<evidence type="ECO:0000313" key="3">
    <source>
        <dbReference type="Proteomes" id="UP000235145"/>
    </source>
</evidence>
<reference evidence="2 3" key="1">
    <citation type="journal article" date="2017" name="Nat. Commun.">
        <title>Genome assembly with in vitro proximity ligation data and whole-genome triplication in lettuce.</title>
        <authorList>
            <person name="Reyes-Chin-Wo S."/>
            <person name="Wang Z."/>
            <person name="Yang X."/>
            <person name="Kozik A."/>
            <person name="Arikit S."/>
            <person name="Song C."/>
            <person name="Xia L."/>
            <person name="Froenicke L."/>
            <person name="Lavelle D.O."/>
            <person name="Truco M.J."/>
            <person name="Xia R."/>
            <person name="Zhu S."/>
            <person name="Xu C."/>
            <person name="Xu H."/>
            <person name="Xu X."/>
            <person name="Cox K."/>
            <person name="Korf I."/>
            <person name="Meyers B.C."/>
            <person name="Michelmore R.W."/>
        </authorList>
    </citation>
    <scope>NUCLEOTIDE SEQUENCE [LARGE SCALE GENOMIC DNA]</scope>
    <source>
        <strain evidence="3">cv. Salinas</strain>
        <tissue evidence="2">Seedlings</tissue>
    </source>
</reference>
<dbReference type="Proteomes" id="UP000235145">
    <property type="component" value="Unassembled WGS sequence"/>
</dbReference>